<keyword evidence="3" id="KW-1185">Reference proteome</keyword>
<accession>A0A6D2IYS3</accession>
<feature type="chain" id="PRO_5025404071" description="PORR domain-containing protein" evidence="1">
    <location>
        <begin position="27"/>
        <end position="112"/>
    </location>
</feature>
<protein>
    <recommendedName>
        <fullName evidence="4">PORR domain-containing protein</fullName>
    </recommendedName>
</protein>
<dbReference type="OrthoDB" id="1908589at2759"/>
<comment type="caution">
    <text evidence="2">The sequence shown here is derived from an EMBL/GenBank/DDBJ whole genome shotgun (WGS) entry which is preliminary data.</text>
</comment>
<dbReference type="AlphaFoldDB" id="A0A6D2IYS3"/>
<evidence type="ECO:0000256" key="1">
    <source>
        <dbReference type="SAM" id="SignalP"/>
    </source>
</evidence>
<keyword evidence="1" id="KW-0732">Signal</keyword>
<organism evidence="2 3">
    <name type="scientific">Microthlaspi erraticum</name>
    <dbReference type="NCBI Taxonomy" id="1685480"/>
    <lineage>
        <taxon>Eukaryota</taxon>
        <taxon>Viridiplantae</taxon>
        <taxon>Streptophyta</taxon>
        <taxon>Embryophyta</taxon>
        <taxon>Tracheophyta</taxon>
        <taxon>Spermatophyta</taxon>
        <taxon>Magnoliopsida</taxon>
        <taxon>eudicotyledons</taxon>
        <taxon>Gunneridae</taxon>
        <taxon>Pentapetalae</taxon>
        <taxon>rosids</taxon>
        <taxon>malvids</taxon>
        <taxon>Brassicales</taxon>
        <taxon>Brassicaceae</taxon>
        <taxon>Coluteocarpeae</taxon>
        <taxon>Microthlaspi</taxon>
    </lineage>
</organism>
<feature type="signal peptide" evidence="1">
    <location>
        <begin position="1"/>
        <end position="26"/>
    </location>
</feature>
<name>A0A6D2IYS3_9BRAS</name>
<evidence type="ECO:0000313" key="2">
    <source>
        <dbReference type="EMBL" id="CAA7032693.1"/>
    </source>
</evidence>
<dbReference type="EMBL" id="CACVBM020001126">
    <property type="protein sequence ID" value="CAA7032693.1"/>
    <property type="molecule type" value="Genomic_DNA"/>
</dbReference>
<gene>
    <name evidence="2" type="ORF">MERR_LOCUS19928</name>
</gene>
<reference evidence="2" key="1">
    <citation type="submission" date="2020-01" db="EMBL/GenBank/DDBJ databases">
        <authorList>
            <person name="Mishra B."/>
        </authorList>
    </citation>
    <scope>NUCLEOTIDE SEQUENCE [LARGE SCALE GENOMIC DNA]</scope>
</reference>
<evidence type="ECO:0008006" key="4">
    <source>
        <dbReference type="Google" id="ProtNLM"/>
    </source>
</evidence>
<dbReference type="Proteomes" id="UP000467841">
    <property type="component" value="Unassembled WGS sequence"/>
</dbReference>
<evidence type="ECO:0000313" key="3">
    <source>
        <dbReference type="Proteomes" id="UP000467841"/>
    </source>
</evidence>
<sequence length="112" mass="12854">MMKRLSLKQFLLTLSDACLCIKPLEGNKIQVSNTEIKNGSVCPEKRIMSAEKAIIGGRRIKLLITRKQLDRLLAKQVSLEQLVIVNQKSFLQSFHDNKWKPRLESIHETPDL</sequence>
<proteinExistence type="predicted"/>